<dbReference type="AlphaFoldDB" id="A0A371BB03"/>
<protein>
    <recommendedName>
        <fullName evidence="4">Lipoprotein</fullName>
    </recommendedName>
</protein>
<dbReference type="RefSeq" id="WP_115516830.1">
    <property type="nucleotide sequence ID" value="NZ_QRGO01000001.1"/>
</dbReference>
<proteinExistence type="predicted"/>
<reference evidence="3" key="1">
    <citation type="submission" date="2018-08" db="EMBL/GenBank/DDBJ databases">
        <authorList>
            <person name="Kim S.-J."/>
            <person name="Jung G.-Y."/>
        </authorList>
    </citation>
    <scope>NUCLEOTIDE SEQUENCE [LARGE SCALE GENOMIC DNA]</scope>
    <source>
        <strain evidence="3">GY_H</strain>
    </source>
</reference>
<accession>A0A371BB03</accession>
<sequence length="228" mass="24222">MVARVVLIGWLASGVAACKQDGPANLALQQPRGASVAFDTIDGLPRPQFQTLVERLNDEAQSRRLAVVSREGTSAYRVRGALTATVNRGQTTIAWTWDVFDGAEQRVLQIKGEETGTTPTRKTEEAWKVADDAMLRRIAQTSMDKLSAFLTSPDVTPNAAAAPAMAFDSSSPEAAGIYRIQQSNADPVPAAPAVAKDAETPLPQKRPAATHAARQMPAATLAMAETGL</sequence>
<dbReference type="EMBL" id="QRGO01000001">
    <property type="protein sequence ID" value="RDV04805.1"/>
    <property type="molecule type" value="Genomic_DNA"/>
</dbReference>
<evidence type="ECO:0000313" key="3">
    <source>
        <dbReference type="Proteomes" id="UP000263993"/>
    </source>
</evidence>
<feature type="compositionally biased region" description="Low complexity" evidence="1">
    <location>
        <begin position="185"/>
        <end position="195"/>
    </location>
</feature>
<name>A0A371BB03_9BRAD</name>
<keyword evidence="3" id="KW-1185">Reference proteome</keyword>
<gene>
    <name evidence="2" type="ORF">DXH78_09665</name>
</gene>
<evidence type="ECO:0000256" key="1">
    <source>
        <dbReference type="SAM" id="MobiDB-lite"/>
    </source>
</evidence>
<organism evidence="2 3">
    <name type="scientific">Undibacter mobilis</name>
    <dbReference type="NCBI Taxonomy" id="2292256"/>
    <lineage>
        <taxon>Bacteria</taxon>
        <taxon>Pseudomonadati</taxon>
        <taxon>Pseudomonadota</taxon>
        <taxon>Alphaproteobacteria</taxon>
        <taxon>Hyphomicrobiales</taxon>
        <taxon>Nitrobacteraceae</taxon>
        <taxon>Undibacter</taxon>
    </lineage>
</organism>
<dbReference type="Proteomes" id="UP000263993">
    <property type="component" value="Unassembled WGS sequence"/>
</dbReference>
<comment type="caution">
    <text evidence="2">The sequence shown here is derived from an EMBL/GenBank/DDBJ whole genome shotgun (WGS) entry which is preliminary data.</text>
</comment>
<dbReference type="PROSITE" id="PS51257">
    <property type="entry name" value="PROKAR_LIPOPROTEIN"/>
    <property type="match status" value="1"/>
</dbReference>
<evidence type="ECO:0000313" key="2">
    <source>
        <dbReference type="EMBL" id="RDV04805.1"/>
    </source>
</evidence>
<feature type="region of interest" description="Disordered" evidence="1">
    <location>
        <begin position="185"/>
        <end position="228"/>
    </location>
</feature>
<evidence type="ECO:0008006" key="4">
    <source>
        <dbReference type="Google" id="ProtNLM"/>
    </source>
</evidence>